<dbReference type="Gene3D" id="3.40.50.720">
    <property type="entry name" value="NAD(P)-binding Rossmann-like Domain"/>
    <property type="match status" value="1"/>
</dbReference>
<dbReference type="Pfam" id="PF16884">
    <property type="entry name" value="ADH_N_2"/>
    <property type="match status" value="1"/>
</dbReference>
<dbReference type="GO" id="GO:0016628">
    <property type="term" value="F:oxidoreductase activity, acting on the CH-CH group of donors, NAD or NADP as acceptor"/>
    <property type="evidence" value="ECO:0007669"/>
    <property type="project" value="InterPro"/>
</dbReference>
<dbReference type="PANTHER" id="PTHR43205:SF7">
    <property type="entry name" value="PROSTAGLANDIN REDUCTASE 1"/>
    <property type="match status" value="1"/>
</dbReference>
<dbReference type="CDD" id="cd05288">
    <property type="entry name" value="PGDH"/>
    <property type="match status" value="1"/>
</dbReference>
<dbReference type="InterPro" id="IPR036291">
    <property type="entry name" value="NAD(P)-bd_dom_sf"/>
</dbReference>
<dbReference type="PANTHER" id="PTHR43205">
    <property type="entry name" value="PROSTAGLANDIN REDUCTASE"/>
    <property type="match status" value="1"/>
</dbReference>
<accession>A0A941ILM4</accession>
<evidence type="ECO:0000256" key="1">
    <source>
        <dbReference type="ARBA" id="ARBA00023002"/>
    </source>
</evidence>
<dbReference type="Pfam" id="PF00107">
    <property type="entry name" value="ADH_zinc_N"/>
    <property type="match status" value="1"/>
</dbReference>
<reference evidence="3" key="1">
    <citation type="submission" date="2021-04" db="EMBL/GenBank/DDBJ databases">
        <title>Genome based classification of Actinospica acidithermotolerans sp. nov., an actinobacterium isolated from an Indonesian hot spring.</title>
        <authorList>
            <person name="Kusuma A.B."/>
            <person name="Putra K.E."/>
            <person name="Nafisah S."/>
            <person name="Loh J."/>
            <person name="Nouioui I."/>
            <person name="Goodfellow M."/>
        </authorList>
    </citation>
    <scope>NUCLEOTIDE SEQUENCE</scope>
    <source>
        <strain evidence="3">CSCA 57</strain>
    </source>
</reference>
<name>A0A941ILM4_9ACTN</name>
<keyword evidence="1" id="KW-0560">Oxidoreductase</keyword>
<gene>
    <name evidence="3" type="ORF">KDL01_01350</name>
</gene>
<dbReference type="EMBL" id="JAGSOG010000003">
    <property type="protein sequence ID" value="MBR7831884.1"/>
    <property type="molecule type" value="Genomic_DNA"/>
</dbReference>
<dbReference type="SUPFAM" id="SSF51735">
    <property type="entry name" value="NAD(P)-binding Rossmann-fold domains"/>
    <property type="match status" value="1"/>
</dbReference>
<feature type="domain" description="Enoyl reductase (ER)" evidence="2">
    <location>
        <begin position="21"/>
        <end position="340"/>
    </location>
</feature>
<evidence type="ECO:0000313" key="4">
    <source>
        <dbReference type="Proteomes" id="UP000675781"/>
    </source>
</evidence>
<dbReference type="InterPro" id="IPR011032">
    <property type="entry name" value="GroES-like_sf"/>
</dbReference>
<sequence length="342" mass="35793">MPSVPRPGSSREVRLVRRPTGLPAATDFEVVDAALPVLGDGDVLVRNRFFHVHSSVRMLIAGGVEGTPFTPLNPGDTLGSAAVGEVVEAPASSGLREGDLVAHWLGWREYAVLPAAACRRLDGDLPDPAAYLAQGWTAWAALTFGVELRRGETVFVSGGASSIGSMAGQIARLLGAGRVIGSTSSAAKARRMTAELGYDAVVLRGAEPLEEQLAKAAPDGVDVLFDNVGGEQLRAAVAVANEGARFVLIGALAGQLSEDSSGTTAPVTLDLFPVLFKRITLRGYSADDDVEHEPAWDECFSAWLRSGEIVFAHDRVHGIEAGPAALADVIAGRHFGAVIVEL</sequence>
<dbReference type="InterPro" id="IPR045010">
    <property type="entry name" value="MDR_fam"/>
</dbReference>
<dbReference type="RefSeq" id="WP_212526416.1">
    <property type="nucleotide sequence ID" value="NZ_JAGSOG010000003.1"/>
</dbReference>
<evidence type="ECO:0000313" key="3">
    <source>
        <dbReference type="EMBL" id="MBR7831884.1"/>
    </source>
</evidence>
<evidence type="ECO:0000259" key="2">
    <source>
        <dbReference type="SMART" id="SM00829"/>
    </source>
</evidence>
<dbReference type="Gene3D" id="3.90.180.10">
    <property type="entry name" value="Medium-chain alcohol dehydrogenases, catalytic domain"/>
    <property type="match status" value="1"/>
</dbReference>
<dbReference type="Proteomes" id="UP000675781">
    <property type="component" value="Unassembled WGS sequence"/>
</dbReference>
<dbReference type="SMART" id="SM00829">
    <property type="entry name" value="PKS_ER"/>
    <property type="match status" value="1"/>
</dbReference>
<organism evidence="3 4">
    <name type="scientific">Actinospica durhamensis</name>
    <dbReference type="NCBI Taxonomy" id="1508375"/>
    <lineage>
        <taxon>Bacteria</taxon>
        <taxon>Bacillati</taxon>
        <taxon>Actinomycetota</taxon>
        <taxon>Actinomycetes</taxon>
        <taxon>Catenulisporales</taxon>
        <taxon>Actinospicaceae</taxon>
        <taxon>Actinospica</taxon>
    </lineage>
</organism>
<comment type="caution">
    <text evidence="3">The sequence shown here is derived from an EMBL/GenBank/DDBJ whole genome shotgun (WGS) entry which is preliminary data.</text>
</comment>
<protein>
    <submittedName>
        <fullName evidence="3">NADP-dependent oxidoreductase</fullName>
    </submittedName>
</protein>
<dbReference type="InterPro" id="IPR013149">
    <property type="entry name" value="ADH-like_C"/>
</dbReference>
<dbReference type="InterPro" id="IPR020843">
    <property type="entry name" value="ER"/>
</dbReference>
<dbReference type="SUPFAM" id="SSF50129">
    <property type="entry name" value="GroES-like"/>
    <property type="match status" value="1"/>
</dbReference>
<dbReference type="AlphaFoldDB" id="A0A941ILM4"/>
<proteinExistence type="predicted"/>
<keyword evidence="4" id="KW-1185">Reference proteome</keyword>
<dbReference type="InterPro" id="IPR041694">
    <property type="entry name" value="ADH_N_2"/>
</dbReference>